<keyword evidence="2 4" id="KW-0444">Lipid biosynthesis</keyword>
<dbReference type="GO" id="GO:0035336">
    <property type="term" value="P:long-chain fatty-acyl-CoA metabolic process"/>
    <property type="evidence" value="ECO:0007669"/>
    <property type="project" value="TreeGrafter"/>
</dbReference>
<dbReference type="CDD" id="cd05236">
    <property type="entry name" value="FAR-N_SDR_e"/>
    <property type="match status" value="1"/>
</dbReference>
<comment type="similarity">
    <text evidence="1 4">Belongs to the fatty acyl-CoA reductase family.</text>
</comment>
<protein>
    <recommendedName>
        <fullName evidence="4">Fatty acyl-CoA reductase</fullName>
        <ecNumber evidence="4">1.2.1.84</ecNumber>
    </recommendedName>
</protein>
<dbReference type="InterPro" id="IPR026055">
    <property type="entry name" value="FAR"/>
</dbReference>
<keyword evidence="4" id="KW-0472">Membrane</keyword>
<gene>
    <name evidence="7" type="ORF">Zmor_017452</name>
</gene>
<keyword evidence="4" id="KW-0560">Oxidoreductase</keyword>
<comment type="function">
    <text evidence="4">Catalyzes the reduction of fatty acyl-CoA to fatty alcohols.</text>
</comment>
<dbReference type="EC" id="1.2.1.84" evidence="4"/>
<dbReference type="Proteomes" id="UP001168821">
    <property type="component" value="Unassembled WGS sequence"/>
</dbReference>
<evidence type="ECO:0000256" key="4">
    <source>
        <dbReference type="RuleBase" id="RU363097"/>
    </source>
</evidence>
<name>A0AA38I8U6_9CUCU</name>
<feature type="transmembrane region" description="Helical" evidence="4">
    <location>
        <begin position="467"/>
        <end position="491"/>
    </location>
</feature>
<accession>A0AA38I8U6</accession>
<evidence type="ECO:0000259" key="5">
    <source>
        <dbReference type="Pfam" id="PF03015"/>
    </source>
</evidence>
<reference evidence="7" key="1">
    <citation type="journal article" date="2023" name="G3 (Bethesda)">
        <title>Whole genome assemblies of Zophobas morio and Tenebrio molitor.</title>
        <authorList>
            <person name="Kaur S."/>
            <person name="Stinson S.A."/>
            <person name="diCenzo G.C."/>
        </authorList>
    </citation>
    <scope>NUCLEOTIDE SEQUENCE</scope>
    <source>
        <strain evidence="7">QUZm001</strain>
    </source>
</reference>
<evidence type="ECO:0000256" key="2">
    <source>
        <dbReference type="ARBA" id="ARBA00022516"/>
    </source>
</evidence>
<evidence type="ECO:0000256" key="1">
    <source>
        <dbReference type="ARBA" id="ARBA00005928"/>
    </source>
</evidence>
<comment type="caution">
    <text evidence="7">The sequence shown here is derived from an EMBL/GenBank/DDBJ whole genome shotgun (WGS) entry which is preliminary data.</text>
</comment>
<dbReference type="SUPFAM" id="SSF51735">
    <property type="entry name" value="NAD(P)-binding Rossmann-fold domains"/>
    <property type="match status" value="1"/>
</dbReference>
<dbReference type="EMBL" id="JALNTZ010000005">
    <property type="protein sequence ID" value="KAJ3651407.1"/>
    <property type="molecule type" value="Genomic_DNA"/>
</dbReference>
<dbReference type="GO" id="GO:0102965">
    <property type="term" value="F:alcohol-forming long-chain fatty acyl-CoA reductase activity"/>
    <property type="evidence" value="ECO:0007669"/>
    <property type="project" value="UniProtKB-EC"/>
</dbReference>
<proteinExistence type="inferred from homology"/>
<dbReference type="AlphaFoldDB" id="A0AA38I8U6"/>
<keyword evidence="4" id="KW-1133">Transmembrane helix</keyword>
<keyword evidence="4" id="KW-0521">NADP</keyword>
<keyword evidence="4" id="KW-0812">Transmembrane</keyword>
<dbReference type="CDD" id="cd09071">
    <property type="entry name" value="FAR_C"/>
    <property type="match status" value="1"/>
</dbReference>
<evidence type="ECO:0000259" key="6">
    <source>
        <dbReference type="Pfam" id="PF07993"/>
    </source>
</evidence>
<feature type="domain" description="Thioester reductase (TE)" evidence="6">
    <location>
        <begin position="19"/>
        <end position="287"/>
    </location>
</feature>
<feature type="transmembrane region" description="Helical" evidence="4">
    <location>
        <begin position="361"/>
        <end position="380"/>
    </location>
</feature>
<evidence type="ECO:0000313" key="8">
    <source>
        <dbReference type="Proteomes" id="UP001168821"/>
    </source>
</evidence>
<comment type="catalytic activity">
    <reaction evidence="4">
        <text>a long-chain fatty acyl-CoA + 2 NADPH + 2 H(+) = a long-chain primary fatty alcohol + 2 NADP(+) + CoA</text>
        <dbReference type="Rhea" id="RHEA:52716"/>
        <dbReference type="ChEBI" id="CHEBI:15378"/>
        <dbReference type="ChEBI" id="CHEBI:57287"/>
        <dbReference type="ChEBI" id="CHEBI:57783"/>
        <dbReference type="ChEBI" id="CHEBI:58349"/>
        <dbReference type="ChEBI" id="CHEBI:77396"/>
        <dbReference type="ChEBI" id="CHEBI:83139"/>
        <dbReference type="EC" id="1.2.1.84"/>
    </reaction>
</comment>
<dbReference type="Pfam" id="PF03015">
    <property type="entry name" value="Sterile"/>
    <property type="match status" value="1"/>
</dbReference>
<keyword evidence="3 4" id="KW-0443">Lipid metabolism</keyword>
<dbReference type="FunFam" id="3.40.50.720:FF:001257">
    <property type="entry name" value="Fatty acyl-CoA reductase"/>
    <property type="match status" value="1"/>
</dbReference>
<feature type="domain" description="Fatty acyl-CoA reductase C-terminal" evidence="5">
    <location>
        <begin position="358"/>
        <end position="450"/>
    </location>
</feature>
<evidence type="ECO:0000313" key="7">
    <source>
        <dbReference type="EMBL" id="KAJ3651407.1"/>
    </source>
</evidence>
<organism evidence="7 8">
    <name type="scientific">Zophobas morio</name>
    <dbReference type="NCBI Taxonomy" id="2755281"/>
    <lineage>
        <taxon>Eukaryota</taxon>
        <taxon>Metazoa</taxon>
        <taxon>Ecdysozoa</taxon>
        <taxon>Arthropoda</taxon>
        <taxon>Hexapoda</taxon>
        <taxon>Insecta</taxon>
        <taxon>Pterygota</taxon>
        <taxon>Neoptera</taxon>
        <taxon>Endopterygota</taxon>
        <taxon>Coleoptera</taxon>
        <taxon>Polyphaga</taxon>
        <taxon>Cucujiformia</taxon>
        <taxon>Tenebrionidae</taxon>
        <taxon>Zophobas</taxon>
    </lineage>
</organism>
<dbReference type="GO" id="GO:0080019">
    <property type="term" value="F:alcohol-forming very long-chain fatty acyl-CoA reductase activity"/>
    <property type="evidence" value="ECO:0007669"/>
    <property type="project" value="InterPro"/>
</dbReference>
<dbReference type="Pfam" id="PF07993">
    <property type="entry name" value="NAD_binding_4"/>
    <property type="match status" value="1"/>
</dbReference>
<keyword evidence="8" id="KW-1185">Reference proteome</keyword>
<dbReference type="InterPro" id="IPR013120">
    <property type="entry name" value="FAR_NAD-bd"/>
</dbReference>
<dbReference type="PANTHER" id="PTHR11011:SF60">
    <property type="entry name" value="FATTY ACYL-COA REDUCTASE-RELATED"/>
    <property type="match status" value="1"/>
</dbReference>
<sequence>MLPDVSQIKTFFQNQTVFLTGGSGFLGKVLIEKLLRECEEIEKIYVLLRTKKNKSPEERFEELFNYACFDLLKSTNANSLKKVCLINGDCQQPLLGLSDQDVDILLKETTCVIHAAANVKFDQSLKEATYNVRATRDLLELAKRMKKLKVFVFVSTAYSNCVNDHIKEDFYEPPMKTENLFSVVNALDDQTLVDVTPQLLKNWPNTYIFGKSISEDVVNAASEVVPVTIVRPAIVTSTILEPMPGWIDNFYGVIGIVAGAALGVIRTLNAKHDALAPLVPVDYVSNCVLAAAWKRGTSDGTTTIYNYVGDTRTCQTWQKFMQIVIPNCWSAASEKLLWYYCFDIRENKTWNNICVFFMHTVPAYVVDFILICFGKPTIAVKSYRRLNKMLDLISYFSTRSWVFDNDNVMGLWNHMNEEDKRSFFFSMEKVDWNEYAHASCMGARLHLLKDTPDTIPKGERKIKIMFVLHYTVIALLWYLLYKFVALILGFFF</sequence>
<dbReference type="GO" id="GO:0005777">
    <property type="term" value="C:peroxisome"/>
    <property type="evidence" value="ECO:0007669"/>
    <property type="project" value="TreeGrafter"/>
</dbReference>
<evidence type="ECO:0000256" key="3">
    <source>
        <dbReference type="ARBA" id="ARBA00023098"/>
    </source>
</evidence>
<dbReference type="InterPro" id="IPR036291">
    <property type="entry name" value="NAD(P)-bd_dom_sf"/>
</dbReference>
<dbReference type="PANTHER" id="PTHR11011">
    <property type="entry name" value="MALE STERILITY PROTEIN 2-RELATED"/>
    <property type="match status" value="1"/>
</dbReference>
<dbReference type="InterPro" id="IPR033640">
    <property type="entry name" value="FAR_C"/>
</dbReference>
<dbReference type="Gene3D" id="3.40.50.720">
    <property type="entry name" value="NAD(P)-binding Rossmann-like Domain"/>
    <property type="match status" value="1"/>
</dbReference>